<dbReference type="Proteomes" id="UP000663844">
    <property type="component" value="Unassembled WGS sequence"/>
</dbReference>
<evidence type="ECO:0000259" key="8">
    <source>
        <dbReference type="PROSITE" id="PS50262"/>
    </source>
</evidence>
<dbReference type="Proteomes" id="UP000663845">
    <property type="component" value="Unassembled WGS sequence"/>
</dbReference>
<evidence type="ECO:0000313" key="9">
    <source>
        <dbReference type="EMBL" id="CAF1034715.1"/>
    </source>
</evidence>
<keyword evidence="5 7" id="KW-0472">Membrane</keyword>
<evidence type="ECO:0000256" key="7">
    <source>
        <dbReference type="SAM" id="Phobius"/>
    </source>
</evidence>
<evidence type="ECO:0000313" key="12">
    <source>
        <dbReference type="EMBL" id="CAF1243617.1"/>
    </source>
</evidence>
<dbReference type="CDD" id="cd00637">
    <property type="entry name" value="7tm_classA_rhodopsin-like"/>
    <property type="match status" value="1"/>
</dbReference>
<dbReference type="EMBL" id="CAJNOG010000169">
    <property type="protein sequence ID" value="CAF1034715.1"/>
    <property type="molecule type" value="Genomic_DNA"/>
</dbReference>
<dbReference type="PANTHER" id="PTHR24241:SF76">
    <property type="entry name" value="NEUROPEPTIDE SIFAMIDE RECEPTOR"/>
    <property type="match status" value="1"/>
</dbReference>
<evidence type="ECO:0000256" key="5">
    <source>
        <dbReference type="ARBA" id="ARBA00023136"/>
    </source>
</evidence>
<dbReference type="GO" id="GO:0005886">
    <property type="term" value="C:plasma membrane"/>
    <property type="evidence" value="ECO:0007669"/>
    <property type="project" value="UniProtKB-SubCell"/>
</dbReference>
<dbReference type="GO" id="GO:0032870">
    <property type="term" value="P:cellular response to hormone stimulus"/>
    <property type="evidence" value="ECO:0007669"/>
    <property type="project" value="TreeGrafter"/>
</dbReference>
<keyword evidence="15" id="KW-1185">Reference proteome</keyword>
<feature type="transmembrane region" description="Helical" evidence="7">
    <location>
        <begin position="163"/>
        <end position="188"/>
    </location>
</feature>
<feature type="transmembrane region" description="Helical" evidence="7">
    <location>
        <begin position="123"/>
        <end position="143"/>
    </location>
</feature>
<proteinExistence type="predicted"/>
<dbReference type="PRINTS" id="PR00237">
    <property type="entry name" value="GPCRRHODOPSN"/>
</dbReference>
<dbReference type="Proteomes" id="UP000663860">
    <property type="component" value="Unassembled WGS sequence"/>
</dbReference>
<dbReference type="EMBL" id="CAJNOE010000223">
    <property type="protein sequence ID" value="CAF1064147.1"/>
    <property type="molecule type" value="Genomic_DNA"/>
</dbReference>
<feature type="transmembrane region" description="Helical" evidence="7">
    <location>
        <begin position="228"/>
        <end position="247"/>
    </location>
</feature>
<feature type="transmembrane region" description="Helical" evidence="7">
    <location>
        <begin position="259"/>
        <end position="280"/>
    </location>
</feature>
<dbReference type="EMBL" id="CAJOAZ010002280">
    <property type="protein sequence ID" value="CAF3913616.1"/>
    <property type="molecule type" value="Genomic_DNA"/>
</dbReference>
<dbReference type="AlphaFoldDB" id="A0A814LEP2"/>
<evidence type="ECO:0000256" key="2">
    <source>
        <dbReference type="ARBA" id="ARBA00022475"/>
    </source>
</evidence>
<evidence type="ECO:0000313" key="15">
    <source>
        <dbReference type="Proteomes" id="UP000663832"/>
    </source>
</evidence>
<keyword evidence="4 7" id="KW-1133">Transmembrane helix</keyword>
<evidence type="ECO:0000256" key="6">
    <source>
        <dbReference type="ARBA" id="ARBA00023170"/>
    </source>
</evidence>
<evidence type="ECO:0000256" key="3">
    <source>
        <dbReference type="ARBA" id="ARBA00022692"/>
    </source>
</evidence>
<dbReference type="GO" id="GO:0042277">
    <property type="term" value="F:peptide binding"/>
    <property type="evidence" value="ECO:0007669"/>
    <property type="project" value="TreeGrafter"/>
</dbReference>
<protein>
    <recommendedName>
        <fullName evidence="8">G-protein coupled receptors family 1 profile domain-containing protein</fullName>
    </recommendedName>
</protein>
<evidence type="ECO:0000313" key="14">
    <source>
        <dbReference type="EMBL" id="CAF3913616.1"/>
    </source>
</evidence>
<dbReference type="InterPro" id="IPR017452">
    <property type="entry name" value="GPCR_Rhodpsn_7TM"/>
</dbReference>
<dbReference type="PROSITE" id="PS50262">
    <property type="entry name" value="G_PROTEIN_RECEP_F1_2"/>
    <property type="match status" value="1"/>
</dbReference>
<comment type="subcellular location">
    <subcellularLocation>
        <location evidence="1">Cell membrane</location>
        <topology evidence="1">Multi-pass membrane protein</topology>
    </subcellularLocation>
</comment>
<dbReference type="OrthoDB" id="10068072at2759"/>
<keyword evidence="6" id="KW-0675">Receptor</keyword>
<dbReference type="EMBL" id="CAJNOM010000216">
    <property type="protein sequence ID" value="CAF1242001.1"/>
    <property type="molecule type" value="Genomic_DNA"/>
</dbReference>
<keyword evidence="2" id="KW-1003">Cell membrane</keyword>
<name>A0A814LEP2_9BILA</name>
<feature type="transmembrane region" description="Helical" evidence="7">
    <location>
        <begin position="83"/>
        <end position="111"/>
    </location>
</feature>
<evidence type="ECO:0000256" key="4">
    <source>
        <dbReference type="ARBA" id="ARBA00022989"/>
    </source>
</evidence>
<dbReference type="EMBL" id="CAJOBB010001165">
    <property type="protein sequence ID" value="CAF3818980.1"/>
    <property type="molecule type" value="Genomic_DNA"/>
</dbReference>
<dbReference type="GO" id="GO:0004930">
    <property type="term" value="F:G protein-coupled receptor activity"/>
    <property type="evidence" value="ECO:0007669"/>
    <property type="project" value="InterPro"/>
</dbReference>
<evidence type="ECO:0000256" key="1">
    <source>
        <dbReference type="ARBA" id="ARBA00004651"/>
    </source>
</evidence>
<organism evidence="10 16">
    <name type="scientific">Adineta steineri</name>
    <dbReference type="NCBI Taxonomy" id="433720"/>
    <lineage>
        <taxon>Eukaryota</taxon>
        <taxon>Metazoa</taxon>
        <taxon>Spiralia</taxon>
        <taxon>Gnathifera</taxon>
        <taxon>Rotifera</taxon>
        <taxon>Eurotatoria</taxon>
        <taxon>Bdelloidea</taxon>
        <taxon>Adinetida</taxon>
        <taxon>Adinetidae</taxon>
        <taxon>Adineta</taxon>
    </lineage>
</organism>
<reference evidence="10" key="1">
    <citation type="submission" date="2021-02" db="EMBL/GenBank/DDBJ databases">
        <authorList>
            <person name="Nowell W R."/>
        </authorList>
    </citation>
    <scope>NUCLEOTIDE SEQUENCE</scope>
</reference>
<dbReference type="Proteomes" id="UP000663877">
    <property type="component" value="Unassembled WGS sequence"/>
</dbReference>
<dbReference type="Proteomes" id="UP000663832">
    <property type="component" value="Unassembled WGS sequence"/>
</dbReference>
<evidence type="ECO:0000313" key="16">
    <source>
        <dbReference type="Proteomes" id="UP000663860"/>
    </source>
</evidence>
<evidence type="ECO:0000313" key="10">
    <source>
        <dbReference type="EMBL" id="CAF1064147.1"/>
    </source>
</evidence>
<feature type="transmembrane region" description="Helical" evidence="7">
    <location>
        <begin position="6"/>
        <end position="33"/>
    </location>
</feature>
<dbReference type="PANTHER" id="PTHR24241">
    <property type="entry name" value="NEUROPEPTIDE RECEPTOR-RELATED G-PROTEIN COUPLED RECEPTOR"/>
    <property type="match status" value="1"/>
</dbReference>
<evidence type="ECO:0000313" key="11">
    <source>
        <dbReference type="EMBL" id="CAF1242001.1"/>
    </source>
</evidence>
<dbReference type="SUPFAM" id="SSF81321">
    <property type="entry name" value="Family A G protein-coupled receptor-like"/>
    <property type="match status" value="1"/>
</dbReference>
<dbReference type="EMBL" id="CAJNOI010000326">
    <property type="protein sequence ID" value="CAF1243617.1"/>
    <property type="molecule type" value="Genomic_DNA"/>
</dbReference>
<dbReference type="InterPro" id="IPR000276">
    <property type="entry name" value="GPCR_Rhodpsn"/>
</dbReference>
<gene>
    <name evidence="12" type="ORF">BJG266_LOCUS29191</name>
    <name evidence="10" type="ORF">IZO911_LOCUS21045</name>
    <name evidence="9" type="ORF">JYZ213_LOCUS17801</name>
    <name evidence="13" type="ORF">KXQ929_LOCUS18110</name>
    <name evidence="14" type="ORF">OXD698_LOCUS24623</name>
    <name evidence="11" type="ORF">QVE165_LOCUS28029</name>
</gene>
<evidence type="ECO:0000313" key="13">
    <source>
        <dbReference type="EMBL" id="CAF3818980.1"/>
    </source>
</evidence>
<sequence length="301" mass="35156">MLSELFYQINFSISIIASLVGIIFNFLLTFIIVNHRKCHTIHNLLVCDLSISSILYLIIHLIGCYYGIRNDWYSYQPFCTLRMYLITTTVAAITYSFLIQAISRLFFSIFYTHTFLLSWRTHYILIIIKWLASFLVAIRLLFIEDSFEVVEEHRMCGIKTHKLPVASYSIILLYIFPKVFVLIVYGLILHQVCQSTHRVGSNRIIKITAACISLNFVRKNLIVLRNMLIILNFLICGGAPYLVLILWDLIENGMAPRELYFVSVNSVIVAIAMLPIFLFYKNKRVRNEAFKYLFKDYVRID</sequence>
<dbReference type="Gene3D" id="1.20.1070.10">
    <property type="entry name" value="Rhodopsin 7-helix transmembrane proteins"/>
    <property type="match status" value="1"/>
</dbReference>
<keyword evidence="3 7" id="KW-0812">Transmembrane</keyword>
<accession>A0A814LEP2</accession>
<feature type="transmembrane region" description="Helical" evidence="7">
    <location>
        <begin position="45"/>
        <end position="68"/>
    </location>
</feature>
<comment type="caution">
    <text evidence="10">The sequence shown here is derived from an EMBL/GenBank/DDBJ whole genome shotgun (WGS) entry which is preliminary data.</text>
</comment>
<dbReference type="Proteomes" id="UP000663868">
    <property type="component" value="Unassembled WGS sequence"/>
</dbReference>
<feature type="domain" description="G-protein coupled receptors family 1 profile" evidence="8">
    <location>
        <begin position="24"/>
        <end position="278"/>
    </location>
</feature>